<feature type="transmembrane region" description="Helical" evidence="1">
    <location>
        <begin position="135"/>
        <end position="155"/>
    </location>
</feature>
<accession>A0A9D9J203</accession>
<protein>
    <submittedName>
        <fullName evidence="2">Uncharacterized protein</fullName>
    </submittedName>
</protein>
<evidence type="ECO:0000313" key="2">
    <source>
        <dbReference type="EMBL" id="MBO8482186.1"/>
    </source>
</evidence>
<evidence type="ECO:0000313" key="3">
    <source>
        <dbReference type="Proteomes" id="UP000823772"/>
    </source>
</evidence>
<organism evidence="2 3">
    <name type="scientific">Candidatus Merdivivens faecigallinarum</name>
    <dbReference type="NCBI Taxonomy" id="2840871"/>
    <lineage>
        <taxon>Bacteria</taxon>
        <taxon>Pseudomonadati</taxon>
        <taxon>Bacteroidota</taxon>
        <taxon>Bacteroidia</taxon>
        <taxon>Bacteroidales</taxon>
        <taxon>Muribaculaceae</taxon>
        <taxon>Muribaculaceae incertae sedis</taxon>
        <taxon>Candidatus Merdivivens</taxon>
    </lineage>
</organism>
<keyword evidence="1" id="KW-1133">Transmembrane helix</keyword>
<comment type="caution">
    <text evidence="2">The sequence shown here is derived from an EMBL/GenBank/DDBJ whole genome shotgun (WGS) entry which is preliminary data.</text>
</comment>
<evidence type="ECO:0000256" key="1">
    <source>
        <dbReference type="SAM" id="Phobius"/>
    </source>
</evidence>
<dbReference type="EMBL" id="JADILY010000139">
    <property type="protein sequence ID" value="MBO8482186.1"/>
    <property type="molecule type" value="Genomic_DNA"/>
</dbReference>
<keyword evidence="1" id="KW-0812">Transmembrane</keyword>
<reference evidence="2" key="2">
    <citation type="journal article" date="2021" name="PeerJ">
        <title>Extensive microbial diversity within the chicken gut microbiome revealed by metagenomics and culture.</title>
        <authorList>
            <person name="Gilroy R."/>
            <person name="Ravi A."/>
            <person name="Getino M."/>
            <person name="Pursley I."/>
            <person name="Horton D.L."/>
            <person name="Alikhan N.F."/>
            <person name="Baker D."/>
            <person name="Gharbi K."/>
            <person name="Hall N."/>
            <person name="Watson M."/>
            <person name="Adriaenssens E.M."/>
            <person name="Foster-Nyarko E."/>
            <person name="Jarju S."/>
            <person name="Secka A."/>
            <person name="Antonio M."/>
            <person name="Oren A."/>
            <person name="Chaudhuri R.R."/>
            <person name="La Ragione R."/>
            <person name="Hildebrand F."/>
            <person name="Pallen M.J."/>
        </authorList>
    </citation>
    <scope>NUCLEOTIDE SEQUENCE</scope>
    <source>
        <strain evidence="2">B3-2255</strain>
    </source>
</reference>
<feature type="transmembrane region" description="Helical" evidence="1">
    <location>
        <begin position="67"/>
        <end position="86"/>
    </location>
</feature>
<feature type="transmembrane region" description="Helical" evidence="1">
    <location>
        <begin position="107"/>
        <end position="129"/>
    </location>
</feature>
<proteinExistence type="predicted"/>
<feature type="transmembrane region" description="Helical" evidence="1">
    <location>
        <begin position="29"/>
        <end position="47"/>
    </location>
</feature>
<keyword evidence="1" id="KW-0472">Membrane</keyword>
<dbReference type="Proteomes" id="UP000823772">
    <property type="component" value="Unassembled WGS sequence"/>
</dbReference>
<sequence>MHNLVVILMILVCFNFIIKQTWHKWWSVLAQAAVAGIFTGVIWPFAVRQSRFQIEVWLSDPQLMLDTAVVVSIEVILQLAFCLLSAHLMTSGRLKRSTVFGYRVLRWFPGVLIFAVLFSLTVFMIFSFPGVPFPAVSWGTGAAVSVIIAAGAWGFKKLFPDKETRLELFFLSNVITAIVSVIATVNGQTAVAGVESVDYTALAGVLALVAIFALLGWKTGAGGRPFRKIMKIKDN</sequence>
<name>A0A9D9J203_9BACT</name>
<feature type="transmembrane region" description="Helical" evidence="1">
    <location>
        <begin position="167"/>
        <end position="187"/>
    </location>
</feature>
<gene>
    <name evidence="2" type="ORF">IAC87_06540</name>
</gene>
<feature type="transmembrane region" description="Helical" evidence="1">
    <location>
        <begin position="199"/>
        <end position="217"/>
    </location>
</feature>
<feature type="transmembrane region" description="Helical" evidence="1">
    <location>
        <begin position="6"/>
        <end position="22"/>
    </location>
</feature>
<reference evidence="2" key="1">
    <citation type="submission" date="2020-10" db="EMBL/GenBank/DDBJ databases">
        <authorList>
            <person name="Gilroy R."/>
        </authorList>
    </citation>
    <scope>NUCLEOTIDE SEQUENCE</scope>
    <source>
        <strain evidence="2">B3-2255</strain>
    </source>
</reference>
<dbReference type="AlphaFoldDB" id="A0A9D9J203"/>